<dbReference type="Gene3D" id="1.20.910.10">
    <property type="entry name" value="Heme oxygenase-like"/>
    <property type="match status" value="1"/>
</dbReference>
<dbReference type="InterPro" id="IPR016084">
    <property type="entry name" value="Haem_Oase-like_multi-hlx"/>
</dbReference>
<dbReference type="EMBL" id="FMZE01000010">
    <property type="protein sequence ID" value="SDD61466.1"/>
    <property type="molecule type" value="Genomic_DNA"/>
</dbReference>
<dbReference type="RefSeq" id="WP_091808838.1">
    <property type="nucleotide sequence ID" value="NZ_CP016353.1"/>
</dbReference>
<proteinExistence type="predicted"/>
<protein>
    <submittedName>
        <fullName evidence="1">Iron-containing redox enzyme</fullName>
    </submittedName>
</protein>
<dbReference type="SMART" id="SM01236">
    <property type="entry name" value="Haem_oxygenase_2"/>
    <property type="match status" value="1"/>
</dbReference>
<evidence type="ECO:0000313" key="2">
    <source>
        <dbReference type="Proteomes" id="UP000199494"/>
    </source>
</evidence>
<sequence>MTAVAVGAEERGAVLPEARGPVSAAVLGALRDSAAEPAFPLAEARRSDPYGDDLQLALHCCYELHYRGFAGARGDWEWDPGLLRLRGVLEAVFLGALRSDVDGGTDADRAVASLLVEPIDAHGVSHYLRDHGQWWHMREYLALRSIYHHKEADPHAWVIPRLRGKAKAALVSVEFDEFGGGRAERMHSRLYTDLLAVTGLQTGYLHYLDQAPAEMLAVVNLMSLCGLHRSLRGALVGHFAAAEITTAPTAQRLDIGLRRLGLSEQDRVFYTEHIEADAVHEQIMRHDVIGDLLATEPELAADVVFGIQATEHLEARFADRVLRSWTNERTAFRSAPITS</sequence>
<accession>A0A222VSB2</accession>
<gene>
    <name evidence="1" type="ORF">SAMN05421630_110213</name>
</gene>
<dbReference type="SUPFAM" id="SSF48613">
    <property type="entry name" value="Heme oxygenase-like"/>
    <property type="match status" value="1"/>
</dbReference>
<evidence type="ECO:0000313" key="1">
    <source>
        <dbReference type="EMBL" id="SDD61466.1"/>
    </source>
</evidence>
<dbReference type="OrthoDB" id="252872at2"/>
<dbReference type="AlphaFoldDB" id="A0A222VSB2"/>
<reference evidence="1 2" key="1">
    <citation type="submission" date="2016-10" db="EMBL/GenBank/DDBJ databases">
        <authorList>
            <person name="de Groot N.N."/>
        </authorList>
    </citation>
    <scope>NUCLEOTIDE SEQUENCE [LARGE SCALE GENOMIC DNA]</scope>
    <source>
        <strain evidence="1 2">CGMCC 4.5506</strain>
    </source>
</reference>
<organism evidence="1 2">
    <name type="scientific">Prauserella marina</name>
    <dbReference type="NCBI Taxonomy" id="530584"/>
    <lineage>
        <taxon>Bacteria</taxon>
        <taxon>Bacillati</taxon>
        <taxon>Actinomycetota</taxon>
        <taxon>Actinomycetes</taxon>
        <taxon>Pseudonocardiales</taxon>
        <taxon>Pseudonocardiaceae</taxon>
        <taxon>Prauserella</taxon>
    </lineage>
</organism>
<dbReference type="KEGG" id="pmad:BAY61_18275"/>
<dbReference type="STRING" id="530584.SAMN05421630_110213"/>
<name>A0A222VSB2_9PSEU</name>
<keyword evidence="2" id="KW-1185">Reference proteome</keyword>
<dbReference type="Proteomes" id="UP000199494">
    <property type="component" value="Unassembled WGS sequence"/>
</dbReference>
<dbReference type="Pfam" id="PF14518">
    <property type="entry name" value="Haem_oxygenas_2"/>
    <property type="match status" value="1"/>
</dbReference>